<accession>A0A9X2A5A7</accession>
<dbReference type="Pfam" id="PF09791">
    <property type="entry name" value="Oxidored-like"/>
    <property type="match status" value="1"/>
</dbReference>
<evidence type="ECO:0000259" key="1">
    <source>
        <dbReference type="Pfam" id="PF09791"/>
    </source>
</evidence>
<organism evidence="2 3">
    <name type="scientific">Moraxella tetraodonis</name>
    <dbReference type="NCBI Taxonomy" id="2767221"/>
    <lineage>
        <taxon>Bacteria</taxon>
        <taxon>Pseudomonadati</taxon>
        <taxon>Pseudomonadota</taxon>
        <taxon>Gammaproteobacteria</taxon>
        <taxon>Moraxellales</taxon>
        <taxon>Moraxellaceae</taxon>
        <taxon>Moraxella</taxon>
    </lineage>
</organism>
<dbReference type="EMBL" id="JACSYB010000001">
    <property type="protein sequence ID" value="MCG8147799.1"/>
    <property type="molecule type" value="Genomic_DNA"/>
</dbReference>
<gene>
    <name evidence="2" type="ORF">H9W84_06600</name>
</gene>
<keyword evidence="3" id="KW-1185">Reference proteome</keyword>
<proteinExistence type="predicted"/>
<dbReference type="AlphaFoldDB" id="A0A9X2A5A7"/>
<reference evidence="2" key="1">
    <citation type="submission" date="2021-08" db="EMBL/GenBank/DDBJ databases">
        <title>Complete genome sequence of Moraxella sp strain PS-22.</title>
        <authorList>
            <person name="Das S.K."/>
        </authorList>
    </citation>
    <scope>NUCLEOTIDE SEQUENCE</scope>
    <source>
        <strain evidence="2">PS-22</strain>
    </source>
</reference>
<feature type="domain" description="Oxidoreductase-like" evidence="1">
    <location>
        <begin position="12"/>
        <end position="51"/>
    </location>
</feature>
<evidence type="ECO:0000313" key="2">
    <source>
        <dbReference type="EMBL" id="MCG8147799.1"/>
    </source>
</evidence>
<dbReference type="InterPro" id="IPR019180">
    <property type="entry name" value="Oxidoreductase-like_N"/>
</dbReference>
<dbReference type="Proteomes" id="UP001139238">
    <property type="component" value="Unassembled WGS sequence"/>
</dbReference>
<comment type="caution">
    <text evidence="2">The sequence shown here is derived from an EMBL/GenBank/DDBJ whole genome shotgun (WGS) entry which is preliminary data.</text>
</comment>
<protein>
    <recommendedName>
        <fullName evidence="1">Oxidoreductase-like domain-containing protein</fullName>
    </recommendedName>
</protein>
<evidence type="ECO:0000313" key="3">
    <source>
        <dbReference type="Proteomes" id="UP001139238"/>
    </source>
</evidence>
<name>A0A9X2A5A7_9GAMM</name>
<sequence length="72" mass="8507">MENQLPNGERLIQEPTYPEDWECCNNGCEELCVYEIYRVQKQAYDEQQQRLKSVPKLLTTPTNLLSSWSILQ</sequence>